<evidence type="ECO:0000313" key="2">
    <source>
        <dbReference type="EMBL" id="MFC4834215.1"/>
    </source>
</evidence>
<name>A0ABV9RPA2_9PSEU</name>
<sequence>DRTIALLLAAEYHAQNTPDDPDEGPEDEGPDDGPQDPGPDDDGPQDQGPDDDGPRDDDPDDEGPDDEGPDDGPGATDDEVVPLDLPASRSPSEQGVLDLPDLPATSELLGPLDVVERRPGRLREGTVEIRLRLTTALGLDQHPGSVPGYGTVHAADALAMIMARRDGEWRVVLTDDHGRLQHVILARRRPPGPRDRHRARGRSASIVELQVPTTLLAALDPTNHPDWEALLTELQQRLADLGRPGAPPDHNAGPDDWARRRPGAELDRWIRVRDRHCVAPWCRRPAHKADLDHTLAHAWGGPTSSWNLGAWCTHDHRAKHHAPWTVRQPSPGRFVLRTRAGITYTTHPKPITDPLPTPRPAATPRPLPDDGWADHRTDTHDDIDPDWFQKLTQKARPTATIPTRSRYDDEPPF</sequence>
<evidence type="ECO:0000256" key="1">
    <source>
        <dbReference type="SAM" id="MobiDB-lite"/>
    </source>
</evidence>
<feature type="non-terminal residue" evidence="2">
    <location>
        <position position="1"/>
    </location>
</feature>
<reference evidence="3" key="1">
    <citation type="journal article" date="2019" name="Int. J. Syst. Evol. Microbiol.">
        <title>The Global Catalogue of Microorganisms (GCM) 10K type strain sequencing project: providing services to taxonomists for standard genome sequencing and annotation.</title>
        <authorList>
            <consortium name="The Broad Institute Genomics Platform"/>
            <consortium name="The Broad Institute Genome Sequencing Center for Infectious Disease"/>
            <person name="Wu L."/>
            <person name="Ma J."/>
        </authorList>
    </citation>
    <scope>NUCLEOTIDE SEQUENCE [LARGE SCALE GENOMIC DNA]</scope>
    <source>
        <strain evidence="3">CCUG 50347</strain>
    </source>
</reference>
<proteinExistence type="predicted"/>
<gene>
    <name evidence="2" type="ORF">ACFPEL_17495</name>
</gene>
<accession>A0ABV9RPA2</accession>
<keyword evidence="2" id="KW-0540">Nuclease</keyword>
<dbReference type="EMBL" id="JBHSIM010000038">
    <property type="protein sequence ID" value="MFC4834215.1"/>
    <property type="molecule type" value="Genomic_DNA"/>
</dbReference>
<protein>
    <submittedName>
        <fullName evidence="2">HNH endonuclease signature motif containing protein</fullName>
    </submittedName>
</protein>
<comment type="caution">
    <text evidence="2">The sequence shown here is derived from an EMBL/GenBank/DDBJ whole genome shotgun (WGS) entry which is preliminary data.</text>
</comment>
<feature type="compositionally biased region" description="Acidic residues" evidence="1">
    <location>
        <begin position="19"/>
        <end position="81"/>
    </location>
</feature>
<feature type="region of interest" description="Disordered" evidence="1">
    <location>
        <begin position="1"/>
        <end position="105"/>
    </location>
</feature>
<dbReference type="CDD" id="cd00085">
    <property type="entry name" value="HNHc"/>
    <property type="match status" value="1"/>
</dbReference>
<feature type="region of interest" description="Disordered" evidence="1">
    <location>
        <begin position="345"/>
        <end position="413"/>
    </location>
</feature>
<keyword evidence="2" id="KW-0255">Endonuclease</keyword>
<keyword evidence="3" id="KW-1185">Reference proteome</keyword>
<dbReference type="InterPro" id="IPR003615">
    <property type="entry name" value="HNH_nuc"/>
</dbReference>
<feature type="compositionally biased region" description="Basic and acidic residues" evidence="1">
    <location>
        <begin position="372"/>
        <end position="382"/>
    </location>
</feature>
<organism evidence="2 3">
    <name type="scientific">Actinomycetospora chibensis</name>
    <dbReference type="NCBI Taxonomy" id="663606"/>
    <lineage>
        <taxon>Bacteria</taxon>
        <taxon>Bacillati</taxon>
        <taxon>Actinomycetota</taxon>
        <taxon>Actinomycetes</taxon>
        <taxon>Pseudonocardiales</taxon>
        <taxon>Pseudonocardiaceae</taxon>
        <taxon>Actinomycetospora</taxon>
    </lineage>
</organism>
<dbReference type="GO" id="GO:0004519">
    <property type="term" value="F:endonuclease activity"/>
    <property type="evidence" value="ECO:0007669"/>
    <property type="project" value="UniProtKB-KW"/>
</dbReference>
<evidence type="ECO:0000313" key="3">
    <source>
        <dbReference type="Proteomes" id="UP001595909"/>
    </source>
</evidence>
<dbReference type="Proteomes" id="UP001595909">
    <property type="component" value="Unassembled WGS sequence"/>
</dbReference>
<feature type="compositionally biased region" description="Pro residues" evidence="1">
    <location>
        <begin position="351"/>
        <end position="366"/>
    </location>
</feature>
<keyword evidence="2" id="KW-0378">Hydrolase</keyword>